<evidence type="ECO:0000313" key="2">
    <source>
        <dbReference type="EMBL" id="TDU86835.1"/>
    </source>
</evidence>
<comment type="caution">
    <text evidence="2">The sequence shown here is derived from an EMBL/GenBank/DDBJ whole genome shotgun (WGS) entry which is preliminary data.</text>
</comment>
<gene>
    <name evidence="2" type="ORF">EV138_0351</name>
</gene>
<accession>A0A4R7T5B3</accession>
<feature type="region of interest" description="Disordered" evidence="1">
    <location>
        <begin position="1"/>
        <end position="26"/>
    </location>
</feature>
<feature type="region of interest" description="Disordered" evidence="1">
    <location>
        <begin position="51"/>
        <end position="107"/>
    </location>
</feature>
<organism evidence="2 3">
    <name type="scientific">Kribbella voronezhensis</name>
    <dbReference type="NCBI Taxonomy" id="2512212"/>
    <lineage>
        <taxon>Bacteria</taxon>
        <taxon>Bacillati</taxon>
        <taxon>Actinomycetota</taxon>
        <taxon>Actinomycetes</taxon>
        <taxon>Propionibacteriales</taxon>
        <taxon>Kribbellaceae</taxon>
        <taxon>Kribbella</taxon>
    </lineage>
</organism>
<evidence type="ECO:0000256" key="1">
    <source>
        <dbReference type="SAM" id="MobiDB-lite"/>
    </source>
</evidence>
<sequence length="107" mass="10868">MVDLRDRAAEPVEAAAPLSGLAERSADLPDLAERSADLAERLPVRAERLARVSGVAAGEPSRNHGRGWTGGRSASGSGPAGLGGGVIPESPRRTPSGSSGSDFLELP</sequence>
<dbReference type="Proteomes" id="UP000295151">
    <property type="component" value="Unassembled WGS sequence"/>
</dbReference>
<feature type="compositionally biased region" description="Basic and acidic residues" evidence="1">
    <location>
        <begin position="1"/>
        <end position="10"/>
    </location>
</feature>
<protein>
    <submittedName>
        <fullName evidence="2">Uncharacterized protein</fullName>
    </submittedName>
</protein>
<evidence type="ECO:0000313" key="3">
    <source>
        <dbReference type="Proteomes" id="UP000295151"/>
    </source>
</evidence>
<keyword evidence="3" id="KW-1185">Reference proteome</keyword>
<dbReference type="EMBL" id="SOCE01000001">
    <property type="protein sequence ID" value="TDU86835.1"/>
    <property type="molecule type" value="Genomic_DNA"/>
</dbReference>
<dbReference type="AlphaFoldDB" id="A0A4R7T5B3"/>
<proteinExistence type="predicted"/>
<reference evidence="2 3" key="1">
    <citation type="submission" date="2019-03" db="EMBL/GenBank/DDBJ databases">
        <title>Genomic Encyclopedia of Type Strains, Phase III (KMG-III): the genomes of soil and plant-associated and newly described type strains.</title>
        <authorList>
            <person name="Whitman W."/>
        </authorList>
    </citation>
    <scope>NUCLEOTIDE SEQUENCE [LARGE SCALE GENOMIC DNA]</scope>
    <source>
        <strain evidence="2 3">VKM Ac-2575</strain>
    </source>
</reference>
<name>A0A4R7T5B3_9ACTN</name>